<evidence type="ECO:0000313" key="3">
    <source>
        <dbReference type="Proteomes" id="UP001497482"/>
    </source>
</evidence>
<feature type="domain" description="L1 transposable element RRM" evidence="1">
    <location>
        <begin position="45"/>
        <end position="135"/>
    </location>
</feature>
<gene>
    <name evidence="2" type="ORF">KC01_LOCUS26364</name>
</gene>
<dbReference type="InterPro" id="IPR004244">
    <property type="entry name" value="Transposase_22"/>
</dbReference>
<dbReference type="InterPro" id="IPR042566">
    <property type="entry name" value="L1_C"/>
</dbReference>
<dbReference type="AlphaFoldDB" id="A0AAV2LBT0"/>
<evidence type="ECO:0000313" key="2">
    <source>
        <dbReference type="EMBL" id="CAL1597889.1"/>
    </source>
</evidence>
<organism evidence="2 3">
    <name type="scientific">Knipowitschia caucasica</name>
    <name type="common">Caucasian dwarf goby</name>
    <name type="synonym">Pomatoschistus caucasicus</name>
    <dbReference type="NCBI Taxonomy" id="637954"/>
    <lineage>
        <taxon>Eukaryota</taxon>
        <taxon>Metazoa</taxon>
        <taxon>Chordata</taxon>
        <taxon>Craniata</taxon>
        <taxon>Vertebrata</taxon>
        <taxon>Euteleostomi</taxon>
        <taxon>Actinopterygii</taxon>
        <taxon>Neopterygii</taxon>
        <taxon>Teleostei</taxon>
        <taxon>Neoteleostei</taxon>
        <taxon>Acanthomorphata</taxon>
        <taxon>Gobiaria</taxon>
        <taxon>Gobiiformes</taxon>
        <taxon>Gobioidei</taxon>
        <taxon>Gobiidae</taxon>
        <taxon>Gobiinae</taxon>
        <taxon>Knipowitschia</taxon>
    </lineage>
</organism>
<proteinExistence type="predicted"/>
<protein>
    <recommendedName>
        <fullName evidence="1">L1 transposable element RRM domain-containing protein</fullName>
    </recommendedName>
</protein>
<keyword evidence="3" id="KW-1185">Reference proteome</keyword>
<name>A0AAV2LBT0_KNICA</name>
<reference evidence="2 3" key="1">
    <citation type="submission" date="2024-04" db="EMBL/GenBank/DDBJ databases">
        <authorList>
            <person name="Waldvogel A.-M."/>
            <person name="Schoenle A."/>
        </authorList>
    </citation>
    <scope>NUCLEOTIDE SEQUENCE [LARGE SCALE GENOMIC DNA]</scope>
</reference>
<dbReference type="Proteomes" id="UP001497482">
    <property type="component" value="Chromosome 22"/>
</dbReference>
<dbReference type="EMBL" id="OZ035844">
    <property type="protein sequence ID" value="CAL1597889.1"/>
    <property type="molecule type" value="Genomic_DNA"/>
</dbReference>
<evidence type="ECO:0000259" key="1">
    <source>
        <dbReference type="Pfam" id="PF02994"/>
    </source>
</evidence>
<dbReference type="PANTHER" id="PTHR11505">
    <property type="entry name" value="L1 TRANSPOSABLE ELEMENT-RELATED"/>
    <property type="match status" value="1"/>
</dbReference>
<dbReference type="Pfam" id="PF02994">
    <property type="entry name" value="Transposase_22"/>
    <property type="match status" value="1"/>
</dbReference>
<accession>A0AAV2LBT0</accession>
<dbReference type="InterPro" id="IPR043636">
    <property type="entry name" value="L1_RRM_dom"/>
</dbReference>
<sequence>MGEAELRISQMEDKMGGLETDSDIAGKKVSELWDRVQALENHSKRNNVRLVGLKETYGTDGTLEMRVKKVLSEGLGIVPEAEFEIERLHRVSAPVPNEGQPPRAVLIRFLRQSAREKVLRAAAVKRGVTWEGNRLSIFPDVTKELAEKRKTFLAAKKALQQRNVKYTLAFPATLRFTWRGKNQRFTQAEEAERFINRHSNN</sequence>
<dbReference type="Gene3D" id="3.30.250.20">
    <property type="entry name" value="L1 transposable element, C-terminal domain"/>
    <property type="match status" value="1"/>
</dbReference>